<gene>
    <name evidence="1" type="ORF">TorRG33x02_182990</name>
</gene>
<accession>A0A2P5EJZ8</accession>
<protein>
    <submittedName>
        <fullName evidence="1">Uncharacterized protein</fullName>
    </submittedName>
</protein>
<evidence type="ECO:0000313" key="2">
    <source>
        <dbReference type="Proteomes" id="UP000237000"/>
    </source>
</evidence>
<dbReference type="InParanoid" id="A0A2P5EJZ8"/>
<evidence type="ECO:0000313" key="1">
    <source>
        <dbReference type="EMBL" id="PON85835.1"/>
    </source>
</evidence>
<dbReference type="AlphaFoldDB" id="A0A2P5EJZ8"/>
<dbReference type="Proteomes" id="UP000237000">
    <property type="component" value="Unassembled WGS sequence"/>
</dbReference>
<name>A0A2P5EJZ8_TREOI</name>
<organism evidence="1 2">
    <name type="scientific">Trema orientale</name>
    <name type="common">Charcoal tree</name>
    <name type="synonym">Celtis orientalis</name>
    <dbReference type="NCBI Taxonomy" id="63057"/>
    <lineage>
        <taxon>Eukaryota</taxon>
        <taxon>Viridiplantae</taxon>
        <taxon>Streptophyta</taxon>
        <taxon>Embryophyta</taxon>
        <taxon>Tracheophyta</taxon>
        <taxon>Spermatophyta</taxon>
        <taxon>Magnoliopsida</taxon>
        <taxon>eudicotyledons</taxon>
        <taxon>Gunneridae</taxon>
        <taxon>Pentapetalae</taxon>
        <taxon>rosids</taxon>
        <taxon>fabids</taxon>
        <taxon>Rosales</taxon>
        <taxon>Cannabaceae</taxon>
        <taxon>Trema</taxon>
    </lineage>
</organism>
<proteinExistence type="predicted"/>
<keyword evidence="2" id="KW-1185">Reference proteome</keyword>
<reference evidence="2" key="1">
    <citation type="submission" date="2016-06" db="EMBL/GenBank/DDBJ databases">
        <title>Parallel loss of symbiosis genes in relatives of nitrogen-fixing non-legume Parasponia.</title>
        <authorList>
            <person name="Van Velzen R."/>
            <person name="Holmer R."/>
            <person name="Bu F."/>
            <person name="Rutten L."/>
            <person name="Van Zeijl A."/>
            <person name="Liu W."/>
            <person name="Santuari L."/>
            <person name="Cao Q."/>
            <person name="Sharma T."/>
            <person name="Shen D."/>
            <person name="Roswanjaya Y."/>
            <person name="Wardhani T."/>
            <person name="Kalhor M.S."/>
            <person name="Jansen J."/>
            <person name="Van den Hoogen J."/>
            <person name="Gungor B."/>
            <person name="Hartog M."/>
            <person name="Hontelez J."/>
            <person name="Verver J."/>
            <person name="Yang W.-C."/>
            <person name="Schijlen E."/>
            <person name="Repin R."/>
            <person name="Schilthuizen M."/>
            <person name="Schranz E."/>
            <person name="Heidstra R."/>
            <person name="Miyata K."/>
            <person name="Fedorova E."/>
            <person name="Kohlen W."/>
            <person name="Bisseling T."/>
            <person name="Smit S."/>
            <person name="Geurts R."/>
        </authorList>
    </citation>
    <scope>NUCLEOTIDE SEQUENCE [LARGE SCALE GENOMIC DNA]</scope>
    <source>
        <strain evidence="2">cv. RG33-2</strain>
    </source>
</reference>
<feature type="non-terminal residue" evidence="1">
    <location>
        <position position="58"/>
    </location>
</feature>
<dbReference type="EMBL" id="JXTC01000141">
    <property type="protein sequence ID" value="PON85835.1"/>
    <property type="molecule type" value="Genomic_DNA"/>
</dbReference>
<comment type="caution">
    <text evidence="1">The sequence shown here is derived from an EMBL/GenBank/DDBJ whole genome shotgun (WGS) entry which is preliminary data.</text>
</comment>
<sequence>MSIKGDIQSGVCETPWRILDWYLLGDPTRTALDASAHNTKVYFSLLGIRDSDDGLRSR</sequence>